<dbReference type="InterPro" id="IPR041698">
    <property type="entry name" value="Methyltransf_25"/>
</dbReference>
<dbReference type="GO" id="GO:0008168">
    <property type="term" value="F:methyltransferase activity"/>
    <property type="evidence" value="ECO:0007669"/>
    <property type="project" value="UniProtKB-KW"/>
</dbReference>
<evidence type="ECO:0000313" key="4">
    <source>
        <dbReference type="Proteomes" id="UP000310506"/>
    </source>
</evidence>
<dbReference type="OrthoDB" id="9811589at2"/>
<dbReference type="Proteomes" id="UP000310506">
    <property type="component" value="Unassembled WGS sequence"/>
</dbReference>
<keyword evidence="4" id="KW-1185">Reference proteome</keyword>
<dbReference type="Gene3D" id="3.40.50.150">
    <property type="entry name" value="Vaccinia Virus protein VP39"/>
    <property type="match status" value="1"/>
</dbReference>
<dbReference type="PANTHER" id="PTHR43861">
    <property type="entry name" value="TRANS-ACONITATE 2-METHYLTRANSFERASE-RELATED"/>
    <property type="match status" value="1"/>
</dbReference>
<evidence type="ECO:0000313" key="3">
    <source>
        <dbReference type="EMBL" id="THB62149.1"/>
    </source>
</evidence>
<evidence type="ECO:0000256" key="1">
    <source>
        <dbReference type="ARBA" id="ARBA00022679"/>
    </source>
</evidence>
<dbReference type="EMBL" id="SDGV01000004">
    <property type="protein sequence ID" value="THB62149.1"/>
    <property type="molecule type" value="Genomic_DNA"/>
</dbReference>
<keyword evidence="1 3" id="KW-0808">Transferase</keyword>
<keyword evidence="3" id="KW-0489">Methyltransferase</keyword>
<dbReference type="Gene3D" id="2.20.25.110">
    <property type="entry name" value="S-adenosyl-L-methionine-dependent methyltransferases"/>
    <property type="match status" value="1"/>
</dbReference>
<dbReference type="AlphaFoldDB" id="A0A4V3TVA4"/>
<dbReference type="GO" id="GO:0032259">
    <property type="term" value="P:methylation"/>
    <property type="evidence" value="ECO:0007669"/>
    <property type="project" value="UniProtKB-KW"/>
</dbReference>
<protein>
    <submittedName>
        <fullName evidence="3">Class I SAM-dependent methyltransferase</fullName>
    </submittedName>
</protein>
<reference evidence="3 4" key="1">
    <citation type="submission" date="2019-01" db="EMBL/GenBank/DDBJ databases">
        <title>Vagococcus silagei sp. nov. isolated from brewer's grain.</title>
        <authorList>
            <person name="Guu J.-R."/>
        </authorList>
    </citation>
    <scope>NUCLEOTIDE SEQUENCE [LARGE SCALE GENOMIC DNA]</scope>
    <source>
        <strain evidence="3 4">2B-2</strain>
    </source>
</reference>
<evidence type="ECO:0000259" key="2">
    <source>
        <dbReference type="Pfam" id="PF13649"/>
    </source>
</evidence>
<dbReference type="Pfam" id="PF13649">
    <property type="entry name" value="Methyltransf_25"/>
    <property type="match status" value="1"/>
</dbReference>
<proteinExistence type="predicted"/>
<accession>A0A4V3TVA4</accession>
<feature type="domain" description="Methyltransferase" evidence="2">
    <location>
        <begin position="46"/>
        <end position="141"/>
    </location>
</feature>
<dbReference type="RefSeq" id="WP_136136060.1">
    <property type="nucleotide sequence ID" value="NZ_SDGV01000004.1"/>
</dbReference>
<dbReference type="InterPro" id="IPR029063">
    <property type="entry name" value="SAM-dependent_MTases_sf"/>
</dbReference>
<gene>
    <name evidence="3" type="ORF">ESZ54_02310</name>
</gene>
<comment type="caution">
    <text evidence="3">The sequence shown here is derived from an EMBL/GenBank/DDBJ whole genome shotgun (WGS) entry which is preliminary data.</text>
</comment>
<organism evidence="3 4">
    <name type="scientific">Vagococcus silagei</name>
    <dbReference type="NCBI Taxonomy" id="2508885"/>
    <lineage>
        <taxon>Bacteria</taxon>
        <taxon>Bacillati</taxon>
        <taxon>Bacillota</taxon>
        <taxon>Bacilli</taxon>
        <taxon>Lactobacillales</taxon>
        <taxon>Enterococcaceae</taxon>
        <taxon>Vagococcus</taxon>
    </lineage>
</organism>
<dbReference type="SUPFAM" id="SSF53335">
    <property type="entry name" value="S-adenosyl-L-methionine-dependent methyltransferases"/>
    <property type="match status" value="1"/>
</dbReference>
<sequence length="253" mass="29715">MYQAWLSKMASYETFAKIYDEVMDDQLYEEWLAFTKRHLPKNPKRILELACGTGILSVKLAQAGFDVTGLDLSSEMVELAKKREAEFESGAKFIEGDMLELSDDTLYDAVTCYSDSLCYMPDKEALLQAFAGVYLSLKENGQFIFDVHSIYQIEELFKEYSYHYQTDEFAFLWESYPGEVDFSVEHFLTFFVQDEKDEKFTRFDELHEERTYPIETYRELLEQVGFKSVEVLADFTDDAPEETSKRWFFVCHK</sequence>
<name>A0A4V3TVA4_9ENTE</name>
<dbReference type="CDD" id="cd02440">
    <property type="entry name" value="AdoMet_MTases"/>
    <property type="match status" value="1"/>
</dbReference>